<evidence type="ECO:0000313" key="11">
    <source>
        <dbReference type="Proteomes" id="UP000652761"/>
    </source>
</evidence>
<evidence type="ECO:0000256" key="7">
    <source>
        <dbReference type="ARBA" id="ARBA00023273"/>
    </source>
</evidence>
<comment type="similarity">
    <text evidence="3">Belongs to the ARPC2 family.</text>
</comment>
<dbReference type="AlphaFoldDB" id="A0A843UN34"/>
<dbReference type="OrthoDB" id="148331at2759"/>
<protein>
    <recommendedName>
        <fullName evidence="8">Arp2/3 complex 34 kDa subunit</fullName>
    </recommendedName>
</protein>
<dbReference type="GO" id="GO:0005885">
    <property type="term" value="C:Arp2/3 protein complex"/>
    <property type="evidence" value="ECO:0007669"/>
    <property type="project" value="InterPro"/>
</dbReference>
<dbReference type="GO" id="GO:0042995">
    <property type="term" value="C:cell projection"/>
    <property type="evidence" value="ECO:0007669"/>
    <property type="project" value="UniProtKB-SubCell"/>
</dbReference>
<evidence type="ECO:0000256" key="9">
    <source>
        <dbReference type="ARBA" id="ARBA00056923"/>
    </source>
</evidence>
<dbReference type="GO" id="GO:0005200">
    <property type="term" value="F:structural constituent of cytoskeleton"/>
    <property type="evidence" value="ECO:0007669"/>
    <property type="project" value="TreeGrafter"/>
</dbReference>
<evidence type="ECO:0000256" key="2">
    <source>
        <dbReference type="ARBA" id="ARBA00004316"/>
    </source>
</evidence>
<evidence type="ECO:0000256" key="8">
    <source>
        <dbReference type="ARBA" id="ARBA00029755"/>
    </source>
</evidence>
<dbReference type="Pfam" id="PF04045">
    <property type="entry name" value="P34-Arc"/>
    <property type="match status" value="1"/>
</dbReference>
<dbReference type="PANTHER" id="PTHR12058:SF0">
    <property type="entry name" value="ACTIN-RELATED PROTEIN 2_3 COMPLEX SUBUNIT 2"/>
    <property type="match status" value="1"/>
</dbReference>
<dbReference type="FunFam" id="3.30.1460.20:FF:000007">
    <property type="entry name" value="Arp2/3 complex 34 kDa subunit"/>
    <property type="match status" value="1"/>
</dbReference>
<evidence type="ECO:0000256" key="5">
    <source>
        <dbReference type="ARBA" id="ARBA00023203"/>
    </source>
</evidence>
<evidence type="ECO:0000256" key="6">
    <source>
        <dbReference type="ARBA" id="ARBA00023212"/>
    </source>
</evidence>
<dbReference type="EMBL" id="NMUH01000717">
    <property type="protein sequence ID" value="MQL83777.1"/>
    <property type="molecule type" value="Genomic_DNA"/>
</dbReference>
<evidence type="ECO:0000313" key="10">
    <source>
        <dbReference type="EMBL" id="MQL83777.1"/>
    </source>
</evidence>
<dbReference type="FunFam" id="3.30.1460.20:FF:000006">
    <property type="entry name" value="Arp2/3 complex 34 kDa subunit"/>
    <property type="match status" value="1"/>
</dbReference>
<evidence type="ECO:0000256" key="4">
    <source>
        <dbReference type="ARBA" id="ARBA00022490"/>
    </source>
</evidence>
<dbReference type="InterPro" id="IPR007188">
    <property type="entry name" value="ARPC2"/>
</dbReference>
<evidence type="ECO:0000256" key="1">
    <source>
        <dbReference type="ARBA" id="ARBA00004245"/>
    </source>
</evidence>
<dbReference type="PANTHER" id="PTHR12058">
    <property type="entry name" value="ARP2/3 COMPLEX 34 KDA SUBUNIT"/>
    <property type="match status" value="1"/>
</dbReference>
<reference evidence="10" key="1">
    <citation type="submission" date="2017-07" db="EMBL/GenBank/DDBJ databases">
        <title>Taro Niue Genome Assembly and Annotation.</title>
        <authorList>
            <person name="Atibalentja N."/>
            <person name="Keating K."/>
            <person name="Fields C.J."/>
        </authorList>
    </citation>
    <scope>NUCLEOTIDE SEQUENCE</scope>
    <source>
        <strain evidence="10">Niue_2</strain>
        <tissue evidence="10">Leaf</tissue>
    </source>
</reference>
<keyword evidence="11" id="KW-1185">Reference proteome</keyword>
<keyword evidence="5" id="KW-0009">Actin-binding</keyword>
<dbReference type="SUPFAM" id="SSF69645">
    <property type="entry name" value="Arp2/3 complex subunits"/>
    <property type="match status" value="2"/>
</dbReference>
<keyword evidence="7" id="KW-0966">Cell projection</keyword>
<comment type="caution">
    <text evidence="10">The sequence shown here is derived from an EMBL/GenBank/DDBJ whole genome shotgun (WGS) entry which is preliminary data.</text>
</comment>
<dbReference type="Gene3D" id="3.30.1460.20">
    <property type="match status" value="2"/>
</dbReference>
<keyword evidence="6" id="KW-0206">Cytoskeleton</keyword>
<accession>A0A843UN34</accession>
<evidence type="ECO:0000256" key="3">
    <source>
        <dbReference type="ARBA" id="ARBA00007192"/>
    </source>
</evidence>
<gene>
    <name evidence="10" type="ORF">Taro_016267</name>
</gene>
<sequence>MRNPTAGIFSGAGMMLLQPSSRFILKILESRAFSGPEKSVDLDCHSVEFNDIRYHVQFSVKSPNFMLMSVSLPIPPPETVFVAGLPFGAIEAVKAAYGTVVQILDPPKDGYNLTMKLNLSKLPSDEEQRHALLSKIASVREVVLGAPLRVILKHLASRTVAPNVDKLVALVHRPEESFFVVPQAEKVIVVFPMRFKDSVDTTLATSFLQEFVEARRTTGLNNAPPCTWSPSAPLELKGAPAQALAANAGFVTFVIFPRHVEGGKLDRTAWSLSTFHAYVSYHVKCSEGFMHTRMRRRVESLIQALDRAKTVAEKTKKTVQGKSFKRLQRPKQSKGLFKERRQVFTRTVYSAKALREHLIQYMVFYLEKNDTSLGYTSNSSSYQWTAQDNERTIDQPVPVTPVSSLFSSSVAPKGQVAGNVTSGGALSCSFSIWMPPSSLVEYRSIAVRFSPPSTDSYVVLVGDPGGCAPCAPDMATLLLL</sequence>
<name>A0A843UN34_COLES</name>
<dbReference type="GO" id="GO:0051015">
    <property type="term" value="F:actin filament binding"/>
    <property type="evidence" value="ECO:0007669"/>
    <property type="project" value="TreeGrafter"/>
</dbReference>
<dbReference type="InterPro" id="IPR034666">
    <property type="entry name" value="ARPC2/4"/>
</dbReference>
<proteinExistence type="inferred from homology"/>
<dbReference type="GO" id="GO:0034314">
    <property type="term" value="P:Arp2/3 complex-mediated actin nucleation"/>
    <property type="evidence" value="ECO:0007669"/>
    <property type="project" value="InterPro"/>
</dbReference>
<dbReference type="Proteomes" id="UP000652761">
    <property type="component" value="Unassembled WGS sequence"/>
</dbReference>
<comment type="subcellular location">
    <subcellularLocation>
        <location evidence="2">Cell projection</location>
    </subcellularLocation>
    <subcellularLocation>
        <location evidence="1">Cytoplasm</location>
        <location evidence="1">Cytoskeleton</location>
    </subcellularLocation>
</comment>
<organism evidence="10 11">
    <name type="scientific">Colocasia esculenta</name>
    <name type="common">Wild taro</name>
    <name type="synonym">Arum esculentum</name>
    <dbReference type="NCBI Taxonomy" id="4460"/>
    <lineage>
        <taxon>Eukaryota</taxon>
        <taxon>Viridiplantae</taxon>
        <taxon>Streptophyta</taxon>
        <taxon>Embryophyta</taxon>
        <taxon>Tracheophyta</taxon>
        <taxon>Spermatophyta</taxon>
        <taxon>Magnoliopsida</taxon>
        <taxon>Liliopsida</taxon>
        <taxon>Araceae</taxon>
        <taxon>Aroideae</taxon>
        <taxon>Colocasieae</taxon>
        <taxon>Colocasia</taxon>
    </lineage>
</organism>
<dbReference type="GO" id="GO:0030041">
    <property type="term" value="P:actin filament polymerization"/>
    <property type="evidence" value="ECO:0007669"/>
    <property type="project" value="InterPro"/>
</dbReference>
<comment type="function">
    <text evidence="9">Functions as actin-binding component of the Arp2/3 complex which is involved in regulation of actin polymerization and together with an activating nucleation-promoting factor (NPF) mediates the formation of branched actin networks. Seems to contact the mother actin filament. Arp2/3 complex plays a critical role in the control of cell morphogenesis via the modulation of cell polarity development.</text>
</comment>
<keyword evidence="4" id="KW-0963">Cytoplasm</keyword>